<dbReference type="Gene3D" id="3.30.10.20">
    <property type="match status" value="1"/>
</dbReference>
<name>A0ABU4TG06_9PSEU</name>
<proteinExistence type="predicted"/>
<dbReference type="Proteomes" id="UP001285521">
    <property type="component" value="Unassembled WGS sequence"/>
</dbReference>
<keyword evidence="3" id="KW-1185">Reference proteome</keyword>
<organism evidence="2 3">
    <name type="scientific">Lentzea miocenica</name>
    <dbReference type="NCBI Taxonomy" id="3095431"/>
    <lineage>
        <taxon>Bacteria</taxon>
        <taxon>Bacillati</taxon>
        <taxon>Actinomycetota</taxon>
        <taxon>Actinomycetes</taxon>
        <taxon>Pseudonocardiales</taxon>
        <taxon>Pseudonocardiaceae</taxon>
        <taxon>Lentzea</taxon>
    </lineage>
</organism>
<dbReference type="RefSeq" id="WP_319972113.1">
    <property type="nucleotide sequence ID" value="NZ_JAXAVW010000056.1"/>
</dbReference>
<dbReference type="PROSITE" id="PS51257">
    <property type="entry name" value="PROKAR_LIPOPROTEIN"/>
    <property type="match status" value="1"/>
</dbReference>
<reference evidence="2 3" key="1">
    <citation type="submission" date="2023-11" db="EMBL/GenBank/DDBJ databases">
        <title>Lentzea sokolovensis, sp. nov., Lentzea kristufkii, sp. nov., and Lentzea miocenensis, sp. nov., rare actinobacteria from Sokolov Coal Basin, Miocene lacustrine sediment, Czech Republic.</title>
        <authorList>
            <person name="Lara A."/>
            <person name="Kotroba L."/>
            <person name="Nouioui I."/>
            <person name="Neumann-Schaal M."/>
            <person name="Mast Y."/>
            <person name="Chronakova A."/>
        </authorList>
    </citation>
    <scope>NUCLEOTIDE SEQUENCE [LARGE SCALE GENOMIC DNA]</scope>
    <source>
        <strain evidence="2 3">BCCO 10_0856</strain>
    </source>
</reference>
<accession>A0ABU4TG06</accession>
<gene>
    <name evidence="2" type="ORF">SK803_43575</name>
</gene>
<feature type="signal peptide" evidence="1">
    <location>
        <begin position="1"/>
        <end position="35"/>
    </location>
</feature>
<evidence type="ECO:0000313" key="3">
    <source>
        <dbReference type="Proteomes" id="UP001285521"/>
    </source>
</evidence>
<comment type="caution">
    <text evidence="2">The sequence shown here is derived from an EMBL/GenBank/DDBJ whole genome shotgun (WGS) entry which is preliminary data.</text>
</comment>
<evidence type="ECO:0008006" key="4">
    <source>
        <dbReference type="Google" id="ProtNLM"/>
    </source>
</evidence>
<evidence type="ECO:0000256" key="1">
    <source>
        <dbReference type="SAM" id="SignalP"/>
    </source>
</evidence>
<keyword evidence="1" id="KW-0732">Signal</keyword>
<dbReference type="EMBL" id="JAXAVW010000056">
    <property type="protein sequence ID" value="MDX8037115.1"/>
    <property type="molecule type" value="Genomic_DNA"/>
</dbReference>
<evidence type="ECO:0000313" key="2">
    <source>
        <dbReference type="EMBL" id="MDX8037115.1"/>
    </source>
</evidence>
<sequence length="148" mass="15011">MAFAVRYLNRKNLQLAAGVAVALAALGACVPQQGAAPAQSSVSAPALAATTTSATAPVPPTSAAPVPPVPVAAAKTCTVPNVVGMVHQYAQDTMQAAGLYVLREQDATGRGRMLVLDRNWETTAQSVPAGEVVDCTTAITLSAKKIGE</sequence>
<protein>
    <recommendedName>
        <fullName evidence="4">PASTA domain-containing protein</fullName>
    </recommendedName>
</protein>
<feature type="chain" id="PRO_5045411555" description="PASTA domain-containing protein" evidence="1">
    <location>
        <begin position="36"/>
        <end position="148"/>
    </location>
</feature>